<organism evidence="2">
    <name type="scientific">Wuchereria bancrofti</name>
    <dbReference type="NCBI Taxonomy" id="6293"/>
    <lineage>
        <taxon>Eukaryota</taxon>
        <taxon>Metazoa</taxon>
        <taxon>Ecdysozoa</taxon>
        <taxon>Nematoda</taxon>
        <taxon>Chromadorea</taxon>
        <taxon>Rhabditida</taxon>
        <taxon>Spirurina</taxon>
        <taxon>Spiruromorpha</taxon>
        <taxon>Filarioidea</taxon>
        <taxon>Onchocercidae</taxon>
        <taxon>Wuchereria</taxon>
    </lineage>
</organism>
<evidence type="ECO:0000313" key="2">
    <source>
        <dbReference type="WBParaSite" id="maker-PairedContig_1459-snap-gene-1.18-mRNA-1"/>
    </source>
</evidence>
<keyword evidence="1" id="KW-0175">Coiled coil</keyword>
<reference evidence="2" key="1">
    <citation type="submission" date="2016-11" db="UniProtKB">
        <authorList>
            <consortium name="WormBaseParasite"/>
        </authorList>
    </citation>
    <scope>IDENTIFICATION</scope>
    <source>
        <strain evidence="2">pt0022</strain>
    </source>
</reference>
<sequence>MARVIISGTAGQVMEGRRKALYSYSWQQSPINKHRRANPPEEEKKIFDDWFEEKADEYFPWIRDQGLDDETIRANPCLPFSSPPYNPEMCEDLAHVSPTIFKDLQRPKQDRKTLEEEARKETERLANITRYERSLKETRKAIDKIKKEKQRKLLFPQTQHQKLSCVILPECSIYSASNECSFQKKLCKEQMTAGVDNNVSNTKVLEMKLKSGSVLSKRRIRWNNEERTEQIALSKLKQQISEHHSDDDSDNELLRLALESSPIQKSDPVPRITPNNDELSDEALLAMMTSSPVSSPKIQKEQMAN</sequence>
<accession>A0A1I8EDZ7</accession>
<feature type="coiled-coil region" evidence="1">
    <location>
        <begin position="111"/>
        <end position="148"/>
    </location>
</feature>
<proteinExistence type="predicted"/>
<evidence type="ECO:0000256" key="1">
    <source>
        <dbReference type="SAM" id="Coils"/>
    </source>
</evidence>
<dbReference type="WBParaSite" id="maker-PairedContig_1459-snap-gene-1.18-mRNA-1">
    <property type="protein sequence ID" value="maker-PairedContig_1459-snap-gene-1.18-mRNA-1"/>
    <property type="gene ID" value="maker-PairedContig_1459-snap-gene-1.18"/>
</dbReference>
<name>A0A1I8EDZ7_WUCBA</name>
<protein>
    <submittedName>
        <fullName evidence="2">Uncharacterized protein</fullName>
    </submittedName>
</protein>
<dbReference type="AlphaFoldDB" id="A0A1I8EDZ7"/>